<dbReference type="Pfam" id="PF00893">
    <property type="entry name" value="Multi_Drug_Res"/>
    <property type="match status" value="1"/>
</dbReference>
<keyword evidence="5 8" id="KW-1133">Transmembrane helix</keyword>
<evidence type="ECO:0000256" key="1">
    <source>
        <dbReference type="ARBA" id="ARBA00004651"/>
    </source>
</evidence>
<reference evidence="9 10" key="1">
    <citation type="submission" date="2019-06" db="EMBL/GenBank/DDBJ databases">
        <title>Sequencing the genomes of 1000 actinobacteria strains.</title>
        <authorList>
            <person name="Klenk H.-P."/>
        </authorList>
    </citation>
    <scope>NUCLEOTIDE SEQUENCE [LARGE SCALE GENOMIC DNA]</scope>
    <source>
        <strain evidence="9 10">DSM 45015</strain>
    </source>
</reference>
<name>A0A543NG75_9ACTN</name>
<evidence type="ECO:0000256" key="8">
    <source>
        <dbReference type="SAM" id="Phobius"/>
    </source>
</evidence>
<evidence type="ECO:0000256" key="6">
    <source>
        <dbReference type="ARBA" id="ARBA00023136"/>
    </source>
</evidence>
<dbReference type="InterPro" id="IPR000390">
    <property type="entry name" value="Small_drug/metabolite_transptr"/>
</dbReference>
<dbReference type="RefSeq" id="WP_141922097.1">
    <property type="nucleotide sequence ID" value="NZ_VFQC01000001.1"/>
</dbReference>
<comment type="subcellular location">
    <subcellularLocation>
        <location evidence="1 7">Cell membrane</location>
        <topology evidence="1 7">Multi-pass membrane protein</topology>
    </subcellularLocation>
</comment>
<evidence type="ECO:0000256" key="4">
    <source>
        <dbReference type="ARBA" id="ARBA00022692"/>
    </source>
</evidence>
<feature type="transmembrane region" description="Helical" evidence="8">
    <location>
        <begin position="88"/>
        <end position="108"/>
    </location>
</feature>
<comment type="similarity">
    <text evidence="7">Belongs to the drug/metabolite transporter (DMT) superfamily. Small multidrug resistance (SMR) (TC 2.A.7.1) family.</text>
</comment>
<evidence type="ECO:0000256" key="5">
    <source>
        <dbReference type="ARBA" id="ARBA00022989"/>
    </source>
</evidence>
<dbReference type="Proteomes" id="UP000317422">
    <property type="component" value="Unassembled WGS sequence"/>
</dbReference>
<proteinExistence type="inferred from homology"/>
<dbReference type="SUPFAM" id="SSF103481">
    <property type="entry name" value="Multidrug resistance efflux transporter EmrE"/>
    <property type="match status" value="1"/>
</dbReference>
<evidence type="ECO:0000256" key="3">
    <source>
        <dbReference type="ARBA" id="ARBA00022475"/>
    </source>
</evidence>
<comment type="caution">
    <text evidence="9">The sequence shown here is derived from an EMBL/GenBank/DDBJ whole genome shotgun (WGS) entry which is preliminary data.</text>
</comment>
<evidence type="ECO:0000313" key="9">
    <source>
        <dbReference type="EMBL" id="TQN30848.1"/>
    </source>
</evidence>
<dbReference type="EMBL" id="VFQC01000001">
    <property type="protein sequence ID" value="TQN30848.1"/>
    <property type="molecule type" value="Genomic_DNA"/>
</dbReference>
<keyword evidence="2" id="KW-0813">Transport</keyword>
<dbReference type="GO" id="GO:0005886">
    <property type="term" value="C:plasma membrane"/>
    <property type="evidence" value="ECO:0007669"/>
    <property type="project" value="UniProtKB-SubCell"/>
</dbReference>
<feature type="transmembrane region" description="Helical" evidence="8">
    <location>
        <begin position="28"/>
        <end position="48"/>
    </location>
</feature>
<dbReference type="AlphaFoldDB" id="A0A543NG75"/>
<sequence>MTLAYVFLVGAVLAETIGAVATRFSHGFTRVLPTTVTVLSVLGAYYLLSLALRAGLEIGVAYAIWAASGVVTVALLGALLFGDRLSKTQVGGMALAVGGVLALQLGGAH</sequence>
<keyword evidence="4 7" id="KW-0812">Transmembrane</keyword>
<dbReference type="PANTHER" id="PTHR30561">
    <property type="entry name" value="SMR FAMILY PROTON-DEPENDENT DRUG EFFLUX TRANSPORTER SUGE"/>
    <property type="match status" value="1"/>
</dbReference>
<keyword evidence="10" id="KW-1185">Reference proteome</keyword>
<accession>A0A543NG75</accession>
<feature type="transmembrane region" description="Helical" evidence="8">
    <location>
        <begin position="60"/>
        <end position="82"/>
    </location>
</feature>
<dbReference type="InterPro" id="IPR045324">
    <property type="entry name" value="Small_multidrug_res"/>
</dbReference>
<keyword evidence="6 8" id="KW-0472">Membrane</keyword>
<protein>
    <submittedName>
        <fullName evidence="9">Small multidrug resistance pump</fullName>
    </submittedName>
</protein>
<dbReference type="GO" id="GO:0022857">
    <property type="term" value="F:transmembrane transporter activity"/>
    <property type="evidence" value="ECO:0007669"/>
    <property type="project" value="InterPro"/>
</dbReference>
<dbReference type="PANTHER" id="PTHR30561:SF1">
    <property type="entry name" value="MULTIDRUG TRANSPORTER EMRE"/>
    <property type="match status" value="1"/>
</dbReference>
<evidence type="ECO:0000256" key="7">
    <source>
        <dbReference type="RuleBase" id="RU003942"/>
    </source>
</evidence>
<keyword evidence="3" id="KW-1003">Cell membrane</keyword>
<organism evidence="9 10">
    <name type="scientific">Haloactinospora alba</name>
    <dbReference type="NCBI Taxonomy" id="405555"/>
    <lineage>
        <taxon>Bacteria</taxon>
        <taxon>Bacillati</taxon>
        <taxon>Actinomycetota</taxon>
        <taxon>Actinomycetes</taxon>
        <taxon>Streptosporangiales</taxon>
        <taxon>Nocardiopsidaceae</taxon>
        <taxon>Haloactinospora</taxon>
    </lineage>
</organism>
<evidence type="ECO:0000313" key="10">
    <source>
        <dbReference type="Proteomes" id="UP000317422"/>
    </source>
</evidence>
<dbReference type="InterPro" id="IPR037185">
    <property type="entry name" value="EmrE-like"/>
</dbReference>
<dbReference type="Gene3D" id="1.10.3730.20">
    <property type="match status" value="1"/>
</dbReference>
<evidence type="ECO:0000256" key="2">
    <source>
        <dbReference type="ARBA" id="ARBA00022448"/>
    </source>
</evidence>
<gene>
    <name evidence="9" type="ORF">FHX37_0736</name>
</gene>